<dbReference type="GO" id="GO:0003676">
    <property type="term" value="F:nucleic acid binding"/>
    <property type="evidence" value="ECO:0007669"/>
    <property type="project" value="InterPro"/>
</dbReference>
<dbReference type="Proteomes" id="UP000607397">
    <property type="component" value="Unassembled WGS sequence"/>
</dbReference>
<evidence type="ECO:0000259" key="1">
    <source>
        <dbReference type="Pfam" id="PF01368"/>
    </source>
</evidence>
<evidence type="ECO:0000313" key="3">
    <source>
        <dbReference type="EMBL" id="NCJ07310.1"/>
    </source>
</evidence>
<evidence type="ECO:0000313" key="4">
    <source>
        <dbReference type="Proteomes" id="UP000607397"/>
    </source>
</evidence>
<dbReference type="InterPro" id="IPR038763">
    <property type="entry name" value="DHH_sf"/>
</dbReference>
<protein>
    <submittedName>
        <fullName evidence="3">Single-stranded-DNA-specific exonuclease RecJ</fullName>
    </submittedName>
</protein>
<evidence type="ECO:0000259" key="2">
    <source>
        <dbReference type="Pfam" id="PF02272"/>
    </source>
</evidence>
<reference evidence="3" key="1">
    <citation type="submission" date="2019-12" db="EMBL/GenBank/DDBJ databases">
        <title>High-Quality draft genome sequences of three cyanobacteria isolated from the limestone walls of the Old Cathedral of Coimbra.</title>
        <authorList>
            <person name="Tiago I."/>
            <person name="Soares F."/>
            <person name="Portugal A."/>
        </authorList>
    </citation>
    <scope>NUCLEOTIDE SEQUENCE [LARGE SCALE GENOMIC DNA]</scope>
    <source>
        <strain evidence="3">C</strain>
    </source>
</reference>
<dbReference type="InterPro" id="IPR001667">
    <property type="entry name" value="DDH_dom"/>
</dbReference>
<keyword evidence="3" id="KW-0269">Exonuclease</keyword>
<feature type="domain" description="DHHA1" evidence="2">
    <location>
        <begin position="373"/>
        <end position="471"/>
    </location>
</feature>
<keyword evidence="4" id="KW-1185">Reference proteome</keyword>
<dbReference type="GO" id="GO:0008409">
    <property type="term" value="F:5'-3' exonuclease activity"/>
    <property type="evidence" value="ECO:0007669"/>
    <property type="project" value="InterPro"/>
</dbReference>
<dbReference type="Gene3D" id="3.90.1640.30">
    <property type="match status" value="1"/>
</dbReference>
<dbReference type="EMBL" id="WVIC01000024">
    <property type="protein sequence ID" value="NCJ07310.1"/>
    <property type="molecule type" value="Genomic_DNA"/>
</dbReference>
<dbReference type="InterPro" id="IPR003156">
    <property type="entry name" value="DHHA1_dom"/>
</dbReference>
<keyword evidence="3" id="KW-0540">Nuclease</keyword>
<name>A0A8K2A8V2_9CYAN</name>
<dbReference type="GO" id="GO:0006281">
    <property type="term" value="P:DNA repair"/>
    <property type="evidence" value="ECO:0007669"/>
    <property type="project" value="InterPro"/>
</dbReference>
<dbReference type="PANTHER" id="PTHR30255">
    <property type="entry name" value="SINGLE-STRANDED-DNA-SPECIFIC EXONUCLEASE RECJ"/>
    <property type="match status" value="1"/>
</dbReference>
<dbReference type="SUPFAM" id="SSF64182">
    <property type="entry name" value="DHH phosphoesterases"/>
    <property type="match status" value="1"/>
</dbReference>
<comment type="caution">
    <text evidence="3">The sequence shown here is derived from an EMBL/GenBank/DDBJ whole genome shotgun (WGS) entry which is preliminary data.</text>
</comment>
<dbReference type="InterPro" id="IPR051673">
    <property type="entry name" value="SSDNA_exonuclease_RecJ"/>
</dbReference>
<dbReference type="Pfam" id="PF02272">
    <property type="entry name" value="DHHA1"/>
    <property type="match status" value="1"/>
</dbReference>
<dbReference type="InterPro" id="IPR004610">
    <property type="entry name" value="RecJ"/>
</dbReference>
<dbReference type="Pfam" id="PF01368">
    <property type="entry name" value="DHH"/>
    <property type="match status" value="1"/>
</dbReference>
<feature type="domain" description="DDH" evidence="1">
    <location>
        <begin position="98"/>
        <end position="250"/>
    </location>
</feature>
<dbReference type="AlphaFoldDB" id="A0A8K2A8V2"/>
<dbReference type="RefSeq" id="WP_161825786.1">
    <property type="nucleotide sequence ID" value="NZ_WVIC01000024.1"/>
</dbReference>
<sequence length="792" mass="87812">MQPPAPVWQCLSSDPPPDWFIDWVGSYCDDQRLASGLQGRSVAFAAQLLWQRGIQTPHHLKTFLDPDQYQPTPASAFGEELSLALARFEYARTHQEQVWIWGDFDADGITATAVLWEGLGQFFCQNQQLHYFIPNRLTDSHGLSRQGLEQIADQGGQLIVTCDTGSSNRAEIEWAQTLGMDVIVTDHHTLPDYPLPVVAMLNSRVFPGDHPLAHLSGVAVAYKLVEALYEVWPNQAQQPLEALLDLVAIGLVADLVQLQGDCRYLTQRGIDVLRQQTQRRTRPGVARLLELCKRSGNRPMDISLGVGPRINAVSRIQGDARFCVELLTSHNPQRCEALALETELANSRRKAVQQTVKQQVEAKLAQLDLSTTGVIVLSDPQWAVGVLGLVAGEVAQAWGRPTILLAEDLPQQEGVALARGSARSVGQIDLYELVQSQGHLLHRFGGHPFAAGLSLPLENLPLFTAAINQAIRPRLPQFALPPLVADLRVTVADLSEMGGKALFRELSLLEPYGMGNRMPLLWVQNCWFKGAWHDNVQDCRGGFVKYSYTKFKLHDATTPVGIAGIWWGHARHELPDPDEVCDALVKMEARLTQQGWQYGVSLEAVRPAQALEVRQVQANWILDWRQNIPEEQPSSVRMVQTCPASWTELNQLLQSGHEAGEPLALAFQPVTLRSSAECWRELVGIAKYLVRQHEDVATDELAAQLGVRVFTLEVGLSALKQCGFDWQRSGDSLKFIALDLSAQVDALSRKQAIQQFLVTVQEEQFQQRYFQAVPLAFIEAAGKWGATAPVGG</sequence>
<organism evidence="3 4">
    <name type="scientific">Petrachloros mirabilis ULC683</name>
    <dbReference type="NCBI Taxonomy" id="2781853"/>
    <lineage>
        <taxon>Bacteria</taxon>
        <taxon>Bacillati</taxon>
        <taxon>Cyanobacteriota</taxon>
        <taxon>Cyanophyceae</taxon>
        <taxon>Synechococcales</taxon>
        <taxon>Petrachlorosaceae</taxon>
        <taxon>Petrachloros</taxon>
        <taxon>Petrachloros mirabilis</taxon>
    </lineage>
</organism>
<dbReference type="Gene3D" id="3.10.310.30">
    <property type="match status" value="1"/>
</dbReference>
<keyword evidence="3" id="KW-0378">Hydrolase</keyword>
<gene>
    <name evidence="3" type="primary">recJ</name>
    <name evidence="3" type="ORF">GS597_12490</name>
</gene>
<dbReference type="PANTHER" id="PTHR30255:SF2">
    <property type="entry name" value="SINGLE-STRANDED-DNA-SPECIFIC EXONUCLEASE RECJ"/>
    <property type="match status" value="1"/>
</dbReference>
<dbReference type="GO" id="GO:0006310">
    <property type="term" value="P:DNA recombination"/>
    <property type="evidence" value="ECO:0007669"/>
    <property type="project" value="InterPro"/>
</dbReference>
<accession>A0A8K2A8V2</accession>
<dbReference type="NCBIfam" id="TIGR00644">
    <property type="entry name" value="recJ"/>
    <property type="match status" value="1"/>
</dbReference>
<proteinExistence type="predicted"/>